<proteinExistence type="inferred from homology"/>
<gene>
    <name evidence="4" type="ORF">LWI29_020380</name>
</gene>
<name>A0AA39SJH0_ACESA</name>
<evidence type="ECO:0000259" key="3">
    <source>
        <dbReference type="Pfam" id="PF13193"/>
    </source>
</evidence>
<dbReference type="GO" id="GO:0016405">
    <property type="term" value="F:CoA-ligase activity"/>
    <property type="evidence" value="ECO:0007669"/>
    <property type="project" value="TreeGrafter"/>
</dbReference>
<protein>
    <recommendedName>
        <fullName evidence="3">AMP-binding enzyme C-terminal domain-containing protein</fullName>
    </recommendedName>
</protein>
<comment type="caution">
    <text evidence="4">The sequence shown here is derived from an EMBL/GenBank/DDBJ whole genome shotgun (WGS) entry which is preliminary data.</text>
</comment>
<accession>A0AA39SJH0</accession>
<dbReference type="EMBL" id="JAUESC010000381">
    <property type="protein sequence ID" value="KAK0589934.1"/>
    <property type="molecule type" value="Genomic_DNA"/>
</dbReference>
<keyword evidence="2" id="KW-0436">Ligase</keyword>
<evidence type="ECO:0000313" key="4">
    <source>
        <dbReference type="EMBL" id="KAK0589934.1"/>
    </source>
</evidence>
<comment type="similarity">
    <text evidence="1">Belongs to the ATP-dependent AMP-binding enzyme family.</text>
</comment>
<dbReference type="Pfam" id="PF13193">
    <property type="entry name" value="AMP-binding_C"/>
    <property type="match status" value="1"/>
</dbReference>
<dbReference type="InterPro" id="IPR025110">
    <property type="entry name" value="AMP-bd_C"/>
</dbReference>
<evidence type="ECO:0000256" key="1">
    <source>
        <dbReference type="ARBA" id="ARBA00006432"/>
    </source>
</evidence>
<feature type="domain" description="AMP-binding enzyme C-terminal" evidence="3">
    <location>
        <begin position="1"/>
        <end position="47"/>
    </location>
</feature>
<dbReference type="PANTHER" id="PTHR24096:SF160">
    <property type="entry name" value="4-COUMARATE--COA LIGASE-LIKE 9"/>
    <property type="match status" value="1"/>
</dbReference>
<evidence type="ECO:0000313" key="5">
    <source>
        <dbReference type="Proteomes" id="UP001168877"/>
    </source>
</evidence>
<evidence type="ECO:0000256" key="2">
    <source>
        <dbReference type="ARBA" id="ARBA00022598"/>
    </source>
</evidence>
<dbReference type="SUPFAM" id="SSF56801">
    <property type="entry name" value="Acetyl-CoA synthetase-like"/>
    <property type="match status" value="1"/>
</dbReference>
<sequence length="67" mass="7571">MAFVVRQSQSSLNQAQIMDFVAKRVAPYKKIRRVAFVNSIPKNPSGKILRKELRKVVAVPTESSSRL</sequence>
<keyword evidence="5" id="KW-1185">Reference proteome</keyword>
<reference evidence="4" key="2">
    <citation type="submission" date="2023-06" db="EMBL/GenBank/DDBJ databases">
        <authorList>
            <person name="Swenson N.G."/>
            <person name="Wegrzyn J.L."/>
            <person name="Mcevoy S.L."/>
        </authorList>
    </citation>
    <scope>NUCLEOTIDE SEQUENCE</scope>
    <source>
        <strain evidence="4">NS2018</strain>
        <tissue evidence="4">Leaf</tissue>
    </source>
</reference>
<reference evidence="4" key="1">
    <citation type="journal article" date="2022" name="Plant J.">
        <title>Strategies of tolerance reflected in two North American maple genomes.</title>
        <authorList>
            <person name="McEvoy S.L."/>
            <person name="Sezen U.U."/>
            <person name="Trouern-Trend A."/>
            <person name="McMahon S.M."/>
            <person name="Schaberg P.G."/>
            <person name="Yang J."/>
            <person name="Wegrzyn J.L."/>
            <person name="Swenson N.G."/>
        </authorList>
    </citation>
    <scope>NUCLEOTIDE SEQUENCE</scope>
    <source>
        <strain evidence="4">NS2018</strain>
    </source>
</reference>
<organism evidence="4 5">
    <name type="scientific">Acer saccharum</name>
    <name type="common">Sugar maple</name>
    <dbReference type="NCBI Taxonomy" id="4024"/>
    <lineage>
        <taxon>Eukaryota</taxon>
        <taxon>Viridiplantae</taxon>
        <taxon>Streptophyta</taxon>
        <taxon>Embryophyta</taxon>
        <taxon>Tracheophyta</taxon>
        <taxon>Spermatophyta</taxon>
        <taxon>Magnoliopsida</taxon>
        <taxon>eudicotyledons</taxon>
        <taxon>Gunneridae</taxon>
        <taxon>Pentapetalae</taxon>
        <taxon>rosids</taxon>
        <taxon>malvids</taxon>
        <taxon>Sapindales</taxon>
        <taxon>Sapindaceae</taxon>
        <taxon>Hippocastanoideae</taxon>
        <taxon>Acereae</taxon>
        <taxon>Acer</taxon>
    </lineage>
</organism>
<dbReference type="InterPro" id="IPR045851">
    <property type="entry name" value="AMP-bd_C_sf"/>
</dbReference>
<dbReference type="PANTHER" id="PTHR24096">
    <property type="entry name" value="LONG-CHAIN-FATTY-ACID--COA LIGASE"/>
    <property type="match status" value="1"/>
</dbReference>
<dbReference type="AlphaFoldDB" id="A0AA39SJH0"/>
<dbReference type="Proteomes" id="UP001168877">
    <property type="component" value="Unassembled WGS sequence"/>
</dbReference>
<dbReference type="Gene3D" id="3.30.300.30">
    <property type="match status" value="1"/>
</dbReference>